<reference evidence="8" key="1">
    <citation type="submission" date="2020-04" db="EMBL/GenBank/DDBJ databases">
        <authorList>
            <person name="Neveu A P."/>
        </authorList>
    </citation>
    <scope>NUCLEOTIDE SEQUENCE</scope>
    <source>
        <tissue evidence="8">Whole embryo</tissue>
    </source>
</reference>
<dbReference type="GO" id="GO:0016020">
    <property type="term" value="C:membrane"/>
    <property type="evidence" value="ECO:0007669"/>
    <property type="project" value="TreeGrafter"/>
</dbReference>
<dbReference type="Gene3D" id="3.10.120.10">
    <property type="entry name" value="Cytochrome b5-like heme/steroid binding domain"/>
    <property type="match status" value="1"/>
</dbReference>
<evidence type="ECO:0000259" key="7">
    <source>
        <dbReference type="SMART" id="SM01117"/>
    </source>
</evidence>
<dbReference type="PANTHER" id="PTHR10281:SF4">
    <property type="entry name" value="NEUFERRICIN"/>
    <property type="match status" value="1"/>
</dbReference>
<dbReference type="InterPro" id="IPR050577">
    <property type="entry name" value="MAPR/NEUFC/NENF-like"/>
</dbReference>
<feature type="domain" description="Cytochrome b5 heme-binding" evidence="7">
    <location>
        <begin position="75"/>
        <end position="172"/>
    </location>
</feature>
<comment type="function">
    <text evidence="1">Heme-binding protein which promotes neuronal but not astrocyte differentiation.</text>
</comment>
<feature type="chain" id="PRO_5026037454" description="Neuferricin" evidence="6">
    <location>
        <begin position="19"/>
        <end position="301"/>
    </location>
</feature>
<feature type="compositionally biased region" description="Polar residues" evidence="5">
    <location>
        <begin position="288"/>
        <end position="301"/>
    </location>
</feature>
<feature type="region of interest" description="Disordered" evidence="5">
    <location>
        <begin position="262"/>
        <end position="301"/>
    </location>
</feature>
<protein>
    <recommendedName>
        <fullName evidence="3">Neuferricin</fullName>
    </recommendedName>
    <alternativeName>
        <fullName evidence="4">Cytochrome b5 domain-containing protein 2</fullName>
    </alternativeName>
</protein>
<evidence type="ECO:0000256" key="6">
    <source>
        <dbReference type="SAM" id="SignalP"/>
    </source>
</evidence>
<evidence type="ECO:0000256" key="5">
    <source>
        <dbReference type="SAM" id="MobiDB-lite"/>
    </source>
</evidence>
<feature type="signal peptide" evidence="6">
    <location>
        <begin position="1"/>
        <end position="18"/>
    </location>
</feature>
<evidence type="ECO:0000313" key="8">
    <source>
        <dbReference type="EMBL" id="CAB3235070.1"/>
    </source>
</evidence>
<organism evidence="8">
    <name type="scientific">Phallusia mammillata</name>
    <dbReference type="NCBI Taxonomy" id="59560"/>
    <lineage>
        <taxon>Eukaryota</taxon>
        <taxon>Metazoa</taxon>
        <taxon>Chordata</taxon>
        <taxon>Tunicata</taxon>
        <taxon>Ascidiacea</taxon>
        <taxon>Phlebobranchia</taxon>
        <taxon>Ascidiidae</taxon>
        <taxon>Phallusia</taxon>
    </lineage>
</organism>
<comment type="similarity">
    <text evidence="2">Belongs to the cytochrome b5 family. MAPR subfamily.</text>
</comment>
<dbReference type="PANTHER" id="PTHR10281">
    <property type="entry name" value="MEMBRANE-ASSOCIATED PROGESTERONE RECEPTOR COMPONENT-RELATED"/>
    <property type="match status" value="1"/>
</dbReference>
<dbReference type="AlphaFoldDB" id="A0A6F9DAV9"/>
<dbReference type="GO" id="GO:0012505">
    <property type="term" value="C:endomembrane system"/>
    <property type="evidence" value="ECO:0007669"/>
    <property type="project" value="TreeGrafter"/>
</dbReference>
<sequence>MSCLKFSVCILLISVAVGYYYGPQLHNVIPAKILQDVEKYIPKQVMQWMHSKSVSNKVAKDQQEKPTSDFKGKIFTKKELWDHYRGDEGSKGLCLAFMGKVYDVSNGKDHYAPGGGYSFFAGRDGTRGFVTGEFTDEGLTDNLDGLDPNLFLGFDEWSEFYESSYKYVGVVVGYFYDKNGQPTAEYTEVQKSIALAKEGKRKQQDEQKIFPPCNSEFSAAKGSRVWCSNRSGGIQRDWVGVPRLYHPTGAAEARCACVRTNGPPSVGSDTGANKGDLGNPHLREYKNCPSNAQSCVTSPPK</sequence>
<accession>A0A6F9DAV9</accession>
<dbReference type="SUPFAM" id="SSF55856">
    <property type="entry name" value="Cytochrome b5-like heme/steroid binding domain"/>
    <property type="match status" value="1"/>
</dbReference>
<gene>
    <name evidence="8" type="primary">Cyb5d2</name>
</gene>
<keyword evidence="6" id="KW-0732">Signal</keyword>
<dbReference type="InterPro" id="IPR036400">
    <property type="entry name" value="Cyt_B5-like_heme/steroid_sf"/>
</dbReference>
<name>A0A6F9DAV9_9ASCI</name>
<evidence type="ECO:0000256" key="1">
    <source>
        <dbReference type="ARBA" id="ARBA00037690"/>
    </source>
</evidence>
<evidence type="ECO:0000256" key="3">
    <source>
        <dbReference type="ARBA" id="ARBA00039568"/>
    </source>
</evidence>
<dbReference type="EMBL" id="LR784274">
    <property type="protein sequence ID" value="CAB3235070.1"/>
    <property type="molecule type" value="mRNA"/>
</dbReference>
<dbReference type="SMART" id="SM01117">
    <property type="entry name" value="Cyt-b5"/>
    <property type="match status" value="1"/>
</dbReference>
<dbReference type="Pfam" id="PF00173">
    <property type="entry name" value="Cyt-b5"/>
    <property type="match status" value="1"/>
</dbReference>
<proteinExistence type="evidence at transcript level"/>
<dbReference type="InterPro" id="IPR001199">
    <property type="entry name" value="Cyt_B5-like_heme/steroid-bd"/>
</dbReference>
<evidence type="ECO:0000256" key="4">
    <source>
        <dbReference type="ARBA" id="ARBA00042241"/>
    </source>
</evidence>
<evidence type="ECO:0000256" key="2">
    <source>
        <dbReference type="ARBA" id="ARBA00038357"/>
    </source>
</evidence>